<comment type="caution">
    <text evidence="1">The sequence shown here is derived from an EMBL/GenBank/DDBJ whole genome shotgun (WGS) entry which is preliminary data.</text>
</comment>
<protein>
    <submittedName>
        <fullName evidence="1">Site-specific integrase</fullName>
    </submittedName>
</protein>
<accession>A0ACC9MPX4</accession>
<gene>
    <name evidence="1" type="ORF">CW682_11690</name>
</gene>
<dbReference type="EMBL" id="PIWU01000027">
    <property type="protein sequence ID" value="PKE55480.1"/>
    <property type="molecule type" value="Genomic_DNA"/>
</dbReference>
<evidence type="ECO:0000313" key="2">
    <source>
        <dbReference type="Proteomes" id="UP000233606"/>
    </source>
</evidence>
<evidence type="ECO:0000313" key="1">
    <source>
        <dbReference type="EMBL" id="PKE55480.1"/>
    </source>
</evidence>
<keyword evidence="2" id="KW-1185">Reference proteome</keyword>
<name>A0ACC9MPX4_9STAP</name>
<sequence>MAVYKDKTTGKWYFSVRYKDIYGNNKRKLKRGFDKQREAKAAEAKFLTESVDSYSSEQTFEYVFYHYLDNSDLRPKTRKRKENEYKKHVQSKFGHIKISEIKQNQCQEFRKYLIDNLSSVNSARTVWSGFKVVINHAIKHFGLRIDPTVSIKPIPRKKPKPTFIMRDEFDSKVDNFIDDAYVEASQLMFYSGLRVGECFALTWKDINLSKNELMVSKTMDITNRQIYDRAKTESSETIVVFPQFISDILSDRYERESKKWQYFNDDYFVFGGIAPKHYAHYHKKFKEVFPGYHIHSLRHSYASYLANNGVDIFDLQQLMRHARITETLDTYSHQYTDKKHKAISVFDK</sequence>
<proteinExistence type="predicted"/>
<reference evidence="1" key="1">
    <citation type="submission" date="2017-12" db="EMBL/GenBank/DDBJ databases">
        <title>Genomics of Macrococcus caseolyticus.</title>
        <authorList>
            <person name="MacFadyen A.C."/>
            <person name="Paterson G.K."/>
        </authorList>
    </citation>
    <scope>NUCLEOTIDE SEQUENCE</scope>
    <source>
        <strain evidence="1">5459_5_49</strain>
    </source>
</reference>
<organism evidence="1 2">
    <name type="scientific">Macrococcoides caseolyticum</name>
    <dbReference type="NCBI Taxonomy" id="69966"/>
    <lineage>
        <taxon>Bacteria</taxon>
        <taxon>Bacillati</taxon>
        <taxon>Bacillota</taxon>
        <taxon>Bacilli</taxon>
        <taxon>Bacillales</taxon>
        <taxon>Staphylococcaceae</taxon>
        <taxon>Macrococcoides</taxon>
    </lineage>
</organism>
<dbReference type="Proteomes" id="UP000233606">
    <property type="component" value="Unassembled WGS sequence"/>
</dbReference>